<keyword evidence="2" id="KW-1133">Transmembrane helix</keyword>
<organism evidence="3 4">
    <name type="scientific">Gluconacetobacter takamatsuzukensis</name>
    <dbReference type="NCBI Taxonomy" id="1286190"/>
    <lineage>
        <taxon>Bacteria</taxon>
        <taxon>Pseudomonadati</taxon>
        <taxon>Pseudomonadota</taxon>
        <taxon>Alphaproteobacteria</taxon>
        <taxon>Acetobacterales</taxon>
        <taxon>Acetobacteraceae</taxon>
        <taxon>Gluconacetobacter</taxon>
    </lineage>
</organism>
<gene>
    <name evidence="3" type="ORF">HLH27_15580</name>
</gene>
<accession>A0A7W4PSG8</accession>
<protein>
    <submittedName>
        <fullName evidence="3">Uncharacterized protein</fullName>
    </submittedName>
</protein>
<evidence type="ECO:0000313" key="3">
    <source>
        <dbReference type="EMBL" id="MBB2206424.1"/>
    </source>
</evidence>
<keyword evidence="2" id="KW-0472">Membrane</keyword>
<keyword evidence="2" id="KW-0812">Transmembrane</keyword>
<name>A0A7W4PSG8_9PROT</name>
<proteinExistence type="predicted"/>
<evidence type="ECO:0000256" key="2">
    <source>
        <dbReference type="SAM" id="Phobius"/>
    </source>
</evidence>
<dbReference type="EMBL" id="JABEQK010000015">
    <property type="protein sequence ID" value="MBB2206424.1"/>
    <property type="molecule type" value="Genomic_DNA"/>
</dbReference>
<evidence type="ECO:0000313" key="4">
    <source>
        <dbReference type="Proteomes" id="UP000540556"/>
    </source>
</evidence>
<feature type="transmembrane region" description="Helical" evidence="2">
    <location>
        <begin position="161"/>
        <end position="182"/>
    </location>
</feature>
<sequence>MNDEIIVRPGPHVEGATIVLPGRAVEDSARTVTLKVPGDHPEVKGQCALAAEGNDLLVRIPPVVARHFEPDSGYQVEIPELRVSGDISAWPVLPVSGKTYADLEAEARARRTTAGGGVSPEVGEKGPGPVAAPVPTPGAEALLAGAGIDGAAKRSGAKWKLPVLGGGVVLAILAAAVAFFLLHRSPAAIGPLALPGVASAPVPSAAASAVPPSPPPTPSAPSDALAALSVPDVIAQAGTPSAIGREGERRLANGKPDDGVLLMEAAANRGDVGAMTHLARLYDPTVFDPHGPVPSPDMRESAQYYQSAAKAGDTNVAADRSRLHDALEKQAGTGDMGAQLALKDFWP</sequence>
<dbReference type="RefSeq" id="WP_182950961.1">
    <property type="nucleotide sequence ID" value="NZ_JABEQK010000015.1"/>
</dbReference>
<dbReference type="AlphaFoldDB" id="A0A7W4PSG8"/>
<feature type="region of interest" description="Disordered" evidence="1">
    <location>
        <begin position="203"/>
        <end position="224"/>
    </location>
</feature>
<reference evidence="3 4" key="1">
    <citation type="submission" date="2020-04" db="EMBL/GenBank/DDBJ databases">
        <title>Description of novel Gluconacetobacter.</title>
        <authorList>
            <person name="Sombolestani A."/>
        </authorList>
    </citation>
    <scope>NUCLEOTIDE SEQUENCE [LARGE SCALE GENOMIC DNA]</scope>
    <source>
        <strain evidence="3 4">LMG 27800</strain>
    </source>
</reference>
<dbReference type="InterPro" id="IPR011990">
    <property type="entry name" value="TPR-like_helical_dom_sf"/>
</dbReference>
<comment type="caution">
    <text evidence="3">The sequence shown here is derived from an EMBL/GenBank/DDBJ whole genome shotgun (WGS) entry which is preliminary data.</text>
</comment>
<dbReference type="Gene3D" id="1.25.40.10">
    <property type="entry name" value="Tetratricopeptide repeat domain"/>
    <property type="match status" value="1"/>
</dbReference>
<dbReference type="Proteomes" id="UP000540556">
    <property type="component" value="Unassembled WGS sequence"/>
</dbReference>
<evidence type="ECO:0000256" key="1">
    <source>
        <dbReference type="SAM" id="MobiDB-lite"/>
    </source>
</evidence>
<keyword evidence="4" id="KW-1185">Reference proteome</keyword>